<organism evidence="2 3">
    <name type="scientific">Carnegiea gigantea</name>
    <dbReference type="NCBI Taxonomy" id="171969"/>
    <lineage>
        <taxon>Eukaryota</taxon>
        <taxon>Viridiplantae</taxon>
        <taxon>Streptophyta</taxon>
        <taxon>Embryophyta</taxon>
        <taxon>Tracheophyta</taxon>
        <taxon>Spermatophyta</taxon>
        <taxon>Magnoliopsida</taxon>
        <taxon>eudicotyledons</taxon>
        <taxon>Gunneridae</taxon>
        <taxon>Pentapetalae</taxon>
        <taxon>Caryophyllales</taxon>
        <taxon>Cactineae</taxon>
        <taxon>Cactaceae</taxon>
        <taxon>Cactoideae</taxon>
        <taxon>Echinocereeae</taxon>
        <taxon>Carnegiea</taxon>
    </lineage>
</organism>
<protein>
    <submittedName>
        <fullName evidence="2">Uncharacterized protein</fullName>
    </submittedName>
</protein>
<name>A0A9Q1GQC0_9CARY</name>
<evidence type="ECO:0000313" key="3">
    <source>
        <dbReference type="Proteomes" id="UP001153076"/>
    </source>
</evidence>
<proteinExistence type="predicted"/>
<evidence type="ECO:0000256" key="1">
    <source>
        <dbReference type="SAM" id="MobiDB-lite"/>
    </source>
</evidence>
<feature type="compositionally biased region" description="Basic residues" evidence="1">
    <location>
        <begin position="9"/>
        <end position="21"/>
    </location>
</feature>
<comment type="caution">
    <text evidence="2">The sequence shown here is derived from an EMBL/GenBank/DDBJ whole genome shotgun (WGS) entry which is preliminary data.</text>
</comment>
<keyword evidence="3" id="KW-1185">Reference proteome</keyword>
<dbReference type="EMBL" id="JAKOGI010001950">
    <property type="protein sequence ID" value="KAJ8423507.1"/>
    <property type="molecule type" value="Genomic_DNA"/>
</dbReference>
<sequence>MSRPPPSRVHPKNSTPRRCRSAKADSSGTILAANAPLRSGFGKATEEEGSQQSPSLAARVAHAPPLRYGSNGRDFVAYFGFVNGGVAFSNVGWADRGFGKAKWEEGSQCTPSSVSCMAHASPLLPRSDGRDRGLERQRRKSYLNVMGNEAVKDAFEDT</sequence>
<evidence type="ECO:0000313" key="2">
    <source>
        <dbReference type="EMBL" id="KAJ8423507.1"/>
    </source>
</evidence>
<accession>A0A9Q1GQC0</accession>
<reference evidence="2" key="1">
    <citation type="submission" date="2022-04" db="EMBL/GenBank/DDBJ databases">
        <title>Carnegiea gigantea Genome sequencing and assembly v2.</title>
        <authorList>
            <person name="Copetti D."/>
            <person name="Sanderson M.J."/>
            <person name="Burquez A."/>
            <person name="Wojciechowski M.F."/>
        </authorList>
    </citation>
    <scope>NUCLEOTIDE SEQUENCE</scope>
    <source>
        <strain evidence="2">SGP5-SGP5p</strain>
        <tissue evidence="2">Aerial part</tissue>
    </source>
</reference>
<dbReference type="Proteomes" id="UP001153076">
    <property type="component" value="Unassembled WGS sequence"/>
</dbReference>
<feature type="region of interest" description="Disordered" evidence="1">
    <location>
        <begin position="1"/>
        <end position="57"/>
    </location>
</feature>
<gene>
    <name evidence="2" type="ORF">Cgig2_023091</name>
</gene>
<dbReference type="AlphaFoldDB" id="A0A9Q1GQC0"/>